<dbReference type="Gene3D" id="3.30.2410.10">
    <property type="entry name" value="Hect, E3 ligase catalytic domain"/>
    <property type="match status" value="1"/>
</dbReference>
<keyword evidence="5" id="KW-0813">Transport</keyword>
<organism evidence="11 12">
    <name type="scientific">Schistosoma margrebowiei</name>
    <dbReference type="NCBI Taxonomy" id="48269"/>
    <lineage>
        <taxon>Eukaryota</taxon>
        <taxon>Metazoa</taxon>
        <taxon>Spiralia</taxon>
        <taxon>Lophotrochozoa</taxon>
        <taxon>Platyhelminthes</taxon>
        <taxon>Trematoda</taxon>
        <taxon>Digenea</taxon>
        <taxon>Strigeidida</taxon>
        <taxon>Schistosomatoidea</taxon>
        <taxon>Schistosomatidae</taxon>
        <taxon>Schistosoma</taxon>
    </lineage>
</organism>
<dbReference type="STRING" id="48269.A0A183LHU6"/>
<accession>A0A183LHU6</accession>
<evidence type="ECO:0000256" key="4">
    <source>
        <dbReference type="ARBA" id="ARBA00012485"/>
    </source>
</evidence>
<dbReference type="GO" id="GO:0005737">
    <property type="term" value="C:cytoplasm"/>
    <property type="evidence" value="ECO:0007669"/>
    <property type="project" value="TreeGrafter"/>
</dbReference>
<dbReference type="GO" id="GO:0000209">
    <property type="term" value="P:protein polyubiquitination"/>
    <property type="evidence" value="ECO:0007669"/>
    <property type="project" value="TreeGrafter"/>
</dbReference>
<protein>
    <recommendedName>
        <fullName evidence="4">HECT-type E3 ubiquitin transferase</fullName>
        <ecNumber evidence="4">2.3.2.26</ecNumber>
    </recommendedName>
</protein>
<dbReference type="InterPro" id="IPR050409">
    <property type="entry name" value="E3_ubiq-protein_ligase"/>
</dbReference>
<comment type="similarity">
    <text evidence="10">Belongs to the UPL family. TOM1/PTR1 subfamily.</text>
</comment>
<name>A0A183LHU6_9TREM</name>
<comment type="subcellular location">
    <subcellularLocation>
        <location evidence="2">Nucleus</location>
    </subcellularLocation>
</comment>
<evidence type="ECO:0000256" key="5">
    <source>
        <dbReference type="ARBA" id="ARBA00022448"/>
    </source>
</evidence>
<dbReference type="Gene3D" id="3.90.1750.10">
    <property type="entry name" value="Hect, E3 ligase catalytic domains"/>
    <property type="match status" value="1"/>
</dbReference>
<proteinExistence type="inferred from homology"/>
<comment type="pathway">
    <text evidence="3">Protein modification; protein ubiquitination.</text>
</comment>
<evidence type="ECO:0000313" key="12">
    <source>
        <dbReference type="Proteomes" id="UP000277204"/>
    </source>
</evidence>
<keyword evidence="9" id="KW-0539">Nucleus</keyword>
<dbReference type="SUPFAM" id="SSF56204">
    <property type="entry name" value="Hect, E3 ligase catalytic domain"/>
    <property type="match status" value="1"/>
</dbReference>
<dbReference type="GO" id="GO:0006511">
    <property type="term" value="P:ubiquitin-dependent protein catabolic process"/>
    <property type="evidence" value="ECO:0007669"/>
    <property type="project" value="TreeGrafter"/>
</dbReference>
<dbReference type="InterPro" id="IPR035983">
    <property type="entry name" value="Hect_E3_ubiquitin_ligase"/>
</dbReference>
<evidence type="ECO:0000256" key="7">
    <source>
        <dbReference type="ARBA" id="ARBA00022786"/>
    </source>
</evidence>
<dbReference type="FunFam" id="3.30.2410.10:FF:000004">
    <property type="entry name" value="E3 ubiquitin-protein ligase HUWE1, variant"/>
    <property type="match status" value="1"/>
</dbReference>
<evidence type="ECO:0000256" key="6">
    <source>
        <dbReference type="ARBA" id="ARBA00022679"/>
    </source>
</evidence>
<evidence type="ECO:0000256" key="3">
    <source>
        <dbReference type="ARBA" id="ARBA00004906"/>
    </source>
</evidence>
<dbReference type="PANTHER" id="PTHR11254">
    <property type="entry name" value="HECT DOMAIN UBIQUITIN-PROTEIN LIGASE"/>
    <property type="match status" value="1"/>
</dbReference>
<dbReference type="FunFam" id="3.90.1750.10:FF:000003">
    <property type="entry name" value="E3 ubiquitin-protein ligase UPL1"/>
    <property type="match status" value="1"/>
</dbReference>
<dbReference type="Proteomes" id="UP000277204">
    <property type="component" value="Unassembled WGS sequence"/>
</dbReference>
<dbReference type="GO" id="GO:0051028">
    <property type="term" value="P:mRNA transport"/>
    <property type="evidence" value="ECO:0007669"/>
    <property type="project" value="UniProtKB-KW"/>
</dbReference>
<keyword evidence="6" id="KW-0808">Transferase</keyword>
<sequence length="561" mass="64358">MVVVSSDSRSQTATKFSDLQLNSSEVFTCPNNDQCRLRGILGLMLRIAAGDSSLVGSNLIPVSSDDLLSSVPGVNEFWDHLCQAFEKLQALNDQNAVLLLQPLLEVFCLAHVHLVKDTILSSTTDHLSHFPFSKNPIIEFADKYRRGLSHVLRHHGANIGESPFAVFLAYPRVLDFDVKRRFFRQQLQSLSNRSTSSNRYDDDPITVSRDRIFEDSYARLHRRSVSEWKHKFVIRFQNEEGQDAGGPLREWFLLMSREIFNPNYCLFRVSPADRVTYTINPSSYINSNHLSYFKFVGRFIAKAINDNKLLECYFTRAFYKHILGVPVRCSDLESEDYEFFKGLEFLLSHDVSDLGYELTFSTEINEFGKTETRDLIENGRNVAVTENNKKEYVRLVCQERMTGAIRQQLDAFLRGFYDIIPKRMISIFNEQELELLISGLPNIDLVDLKANTTYSKYQPNSPQIEWFWQALESFDQEDLARFLQFVTGTSKVPLGGFMNLEGMHGPTKFQISRSSVSSTNYLPSAHTCFNTLVLPAYESYEQLRSRLLMAIRECSEGYGMA</sequence>
<reference evidence="11 12" key="1">
    <citation type="submission" date="2018-11" db="EMBL/GenBank/DDBJ databases">
        <authorList>
            <consortium name="Pathogen Informatics"/>
        </authorList>
    </citation>
    <scope>NUCLEOTIDE SEQUENCE [LARGE SCALE GENOMIC DNA]</scope>
    <source>
        <strain evidence="11 12">Zambia</strain>
    </source>
</reference>
<dbReference type="EC" id="2.3.2.26" evidence="4"/>
<evidence type="ECO:0000256" key="2">
    <source>
        <dbReference type="ARBA" id="ARBA00004123"/>
    </source>
</evidence>
<dbReference type="SMART" id="SM00119">
    <property type="entry name" value="HECTc"/>
    <property type="match status" value="1"/>
</dbReference>
<evidence type="ECO:0000313" key="11">
    <source>
        <dbReference type="EMBL" id="VDO57882.1"/>
    </source>
</evidence>
<dbReference type="FunFam" id="3.30.2160.10:FF:000001">
    <property type="entry name" value="E3 ubiquitin-protein ligase NEDD4-like"/>
    <property type="match status" value="1"/>
</dbReference>
<keyword evidence="8" id="KW-0509">mRNA transport</keyword>
<evidence type="ECO:0000256" key="1">
    <source>
        <dbReference type="ARBA" id="ARBA00000885"/>
    </source>
</evidence>
<dbReference type="AlphaFoldDB" id="A0A183LHU6"/>
<dbReference type="PANTHER" id="PTHR11254:SF67">
    <property type="entry name" value="E3 UBIQUITIN-PROTEIN LIGASE HUWE1"/>
    <property type="match status" value="1"/>
</dbReference>
<evidence type="ECO:0000256" key="8">
    <source>
        <dbReference type="ARBA" id="ARBA00022816"/>
    </source>
</evidence>
<dbReference type="GO" id="GO:0061630">
    <property type="term" value="F:ubiquitin protein ligase activity"/>
    <property type="evidence" value="ECO:0007669"/>
    <property type="project" value="UniProtKB-EC"/>
</dbReference>
<keyword evidence="7" id="KW-0833">Ubl conjugation pathway</keyword>
<comment type="catalytic activity">
    <reaction evidence="1">
        <text>S-ubiquitinyl-[E2 ubiquitin-conjugating enzyme]-L-cysteine + [acceptor protein]-L-lysine = [E2 ubiquitin-conjugating enzyme]-L-cysteine + N(6)-ubiquitinyl-[acceptor protein]-L-lysine.</text>
        <dbReference type="EC" id="2.3.2.26"/>
    </reaction>
</comment>
<dbReference type="InterPro" id="IPR000569">
    <property type="entry name" value="HECT_dom"/>
</dbReference>
<gene>
    <name evidence="11" type="ORF">SMRZ_LOCUS3371</name>
</gene>
<evidence type="ECO:0000256" key="9">
    <source>
        <dbReference type="ARBA" id="ARBA00023242"/>
    </source>
</evidence>
<dbReference type="CDD" id="cd00078">
    <property type="entry name" value="HECTc"/>
    <property type="match status" value="1"/>
</dbReference>
<dbReference type="PROSITE" id="PS50237">
    <property type="entry name" value="HECT"/>
    <property type="match status" value="1"/>
</dbReference>
<evidence type="ECO:0000256" key="10">
    <source>
        <dbReference type="ARBA" id="ARBA00034494"/>
    </source>
</evidence>
<dbReference type="Pfam" id="PF00632">
    <property type="entry name" value="HECT"/>
    <property type="match status" value="1"/>
</dbReference>
<keyword evidence="12" id="KW-1185">Reference proteome</keyword>
<dbReference type="EMBL" id="UZAI01000958">
    <property type="protein sequence ID" value="VDO57882.1"/>
    <property type="molecule type" value="Genomic_DNA"/>
</dbReference>
<dbReference type="Gene3D" id="3.30.2160.10">
    <property type="entry name" value="Hect, E3 ligase catalytic domain"/>
    <property type="match status" value="1"/>
</dbReference>
<dbReference type="GO" id="GO:0005634">
    <property type="term" value="C:nucleus"/>
    <property type="evidence" value="ECO:0007669"/>
    <property type="project" value="UniProtKB-SubCell"/>
</dbReference>